<dbReference type="EMBL" id="JACBZM010000001">
    <property type="protein sequence ID" value="NYI45998.1"/>
    <property type="molecule type" value="Genomic_DNA"/>
</dbReference>
<dbReference type="InterPro" id="IPR013249">
    <property type="entry name" value="RNA_pol_sigma70_r4_t2"/>
</dbReference>
<evidence type="ECO:0000256" key="1">
    <source>
        <dbReference type="ARBA" id="ARBA00010641"/>
    </source>
</evidence>
<evidence type="ECO:0000313" key="10">
    <source>
        <dbReference type="Proteomes" id="UP000562045"/>
    </source>
</evidence>
<dbReference type="InterPro" id="IPR013324">
    <property type="entry name" value="RNA_pol_sigma_r3/r4-like"/>
</dbReference>
<dbReference type="InterPro" id="IPR007627">
    <property type="entry name" value="RNA_pol_sigma70_r2"/>
</dbReference>
<evidence type="ECO:0000313" key="11">
    <source>
        <dbReference type="Proteomes" id="UP000662818"/>
    </source>
</evidence>
<organism evidence="8 10">
    <name type="scientific">Nocardioides aromaticivorans</name>
    <dbReference type="NCBI Taxonomy" id="200618"/>
    <lineage>
        <taxon>Bacteria</taxon>
        <taxon>Bacillati</taxon>
        <taxon>Actinomycetota</taxon>
        <taxon>Actinomycetes</taxon>
        <taxon>Propionibacteriales</taxon>
        <taxon>Nocardioidaceae</taxon>
        <taxon>Nocardioides</taxon>
    </lineage>
</organism>
<keyword evidence="2" id="KW-0805">Transcription regulation</keyword>
<sequence>MRPKPRDAEFEEFVRSNRSRLLGTATVLTAGDHHLAEDLVQGTLVRMYLAWGRATKRGGAAAYARRVLVNSFIDHRRRPSVSRETATAELPDRAGAPAEEPVDAALLAALGALAPRMRAAVVLRHVLDLSVEDAAEVLGCSEGTVKSQTARGLARLREVLPEPAPVPPPHEGDLA</sequence>
<comment type="similarity">
    <text evidence="1">Belongs to the sigma-70 factor family. ECF subfamily.</text>
</comment>
<dbReference type="RefSeq" id="WP_179649763.1">
    <property type="nucleotide sequence ID" value="NZ_CP022295.1"/>
</dbReference>
<keyword evidence="5" id="KW-0804">Transcription</keyword>
<evidence type="ECO:0000313" key="9">
    <source>
        <dbReference type="EMBL" id="QSR25130.1"/>
    </source>
</evidence>
<keyword evidence="4" id="KW-0238">DNA-binding</keyword>
<dbReference type="Gene3D" id="1.10.1740.10">
    <property type="match status" value="1"/>
</dbReference>
<dbReference type="Pfam" id="PF08281">
    <property type="entry name" value="Sigma70_r4_2"/>
    <property type="match status" value="1"/>
</dbReference>
<dbReference type="Pfam" id="PF04542">
    <property type="entry name" value="Sigma70_r2"/>
    <property type="match status" value="1"/>
</dbReference>
<evidence type="ECO:0000259" key="7">
    <source>
        <dbReference type="Pfam" id="PF08281"/>
    </source>
</evidence>
<evidence type="ECO:0000259" key="6">
    <source>
        <dbReference type="Pfam" id="PF04542"/>
    </source>
</evidence>
<evidence type="ECO:0000256" key="2">
    <source>
        <dbReference type="ARBA" id="ARBA00023015"/>
    </source>
</evidence>
<reference evidence="8 10" key="2">
    <citation type="submission" date="2020-07" db="EMBL/GenBank/DDBJ databases">
        <title>Sequencing the genomes of 1000 actinobacteria strains.</title>
        <authorList>
            <person name="Klenk H.-P."/>
        </authorList>
    </citation>
    <scope>NUCLEOTIDE SEQUENCE [LARGE SCALE GENOMIC DNA]</scope>
    <source>
        <strain evidence="8 10">DSM 15131</strain>
    </source>
</reference>
<feature type="domain" description="RNA polymerase sigma factor 70 region 4 type 2" evidence="7">
    <location>
        <begin position="105"/>
        <end position="156"/>
    </location>
</feature>
<dbReference type="NCBIfam" id="TIGR02983">
    <property type="entry name" value="SigE-fam_strep"/>
    <property type="match status" value="1"/>
</dbReference>
<dbReference type="Gene3D" id="1.10.10.10">
    <property type="entry name" value="Winged helix-like DNA-binding domain superfamily/Winged helix DNA-binding domain"/>
    <property type="match status" value="1"/>
</dbReference>
<feature type="domain" description="RNA polymerase sigma-70 region 2" evidence="6">
    <location>
        <begin position="13"/>
        <end position="78"/>
    </location>
</feature>
<name>A0A7Y9ZKF3_9ACTN</name>
<dbReference type="NCBIfam" id="TIGR02937">
    <property type="entry name" value="sigma70-ECF"/>
    <property type="match status" value="1"/>
</dbReference>
<evidence type="ECO:0000256" key="5">
    <source>
        <dbReference type="ARBA" id="ARBA00023163"/>
    </source>
</evidence>
<keyword evidence="11" id="KW-1185">Reference proteome</keyword>
<dbReference type="SUPFAM" id="SSF88659">
    <property type="entry name" value="Sigma3 and sigma4 domains of RNA polymerase sigma factors"/>
    <property type="match status" value="1"/>
</dbReference>
<dbReference type="GO" id="GO:0003677">
    <property type="term" value="F:DNA binding"/>
    <property type="evidence" value="ECO:0007669"/>
    <property type="project" value="UniProtKB-KW"/>
</dbReference>
<dbReference type="Proteomes" id="UP000562045">
    <property type="component" value="Unassembled WGS sequence"/>
</dbReference>
<accession>A0A7Y9ZKF3</accession>
<dbReference type="CDD" id="cd06171">
    <property type="entry name" value="Sigma70_r4"/>
    <property type="match status" value="1"/>
</dbReference>
<dbReference type="AlphaFoldDB" id="A0A7Y9ZKF3"/>
<evidence type="ECO:0000313" key="8">
    <source>
        <dbReference type="EMBL" id="NYI45998.1"/>
    </source>
</evidence>
<keyword evidence="3" id="KW-0731">Sigma factor</keyword>
<dbReference type="InterPro" id="IPR014284">
    <property type="entry name" value="RNA_pol_sigma-70_dom"/>
</dbReference>
<evidence type="ECO:0000256" key="3">
    <source>
        <dbReference type="ARBA" id="ARBA00023082"/>
    </source>
</evidence>
<proteinExistence type="inferred from homology"/>
<dbReference type="InterPro" id="IPR013325">
    <property type="entry name" value="RNA_pol_sigma_r2"/>
</dbReference>
<gene>
    <name evidence="8" type="ORF">BJ993_003078</name>
    <name evidence="9" type="ORF">CFH99_05785</name>
</gene>
<dbReference type="InterPro" id="IPR036388">
    <property type="entry name" value="WH-like_DNA-bd_sf"/>
</dbReference>
<dbReference type="GO" id="GO:0016987">
    <property type="term" value="F:sigma factor activity"/>
    <property type="evidence" value="ECO:0007669"/>
    <property type="project" value="UniProtKB-KW"/>
</dbReference>
<dbReference type="SUPFAM" id="SSF88946">
    <property type="entry name" value="Sigma2 domain of RNA polymerase sigma factors"/>
    <property type="match status" value="1"/>
</dbReference>
<dbReference type="GO" id="GO:0006352">
    <property type="term" value="P:DNA-templated transcription initiation"/>
    <property type="evidence" value="ECO:0007669"/>
    <property type="project" value="InterPro"/>
</dbReference>
<dbReference type="InterPro" id="IPR014325">
    <property type="entry name" value="RNA_pol_sigma-E_actinobac"/>
</dbReference>
<dbReference type="EMBL" id="CP022295">
    <property type="protein sequence ID" value="QSR25130.1"/>
    <property type="molecule type" value="Genomic_DNA"/>
</dbReference>
<dbReference type="InterPro" id="IPR039425">
    <property type="entry name" value="RNA_pol_sigma-70-like"/>
</dbReference>
<dbReference type="PANTHER" id="PTHR43133">
    <property type="entry name" value="RNA POLYMERASE ECF-TYPE SIGMA FACTO"/>
    <property type="match status" value="1"/>
</dbReference>
<reference evidence="9 11" key="1">
    <citation type="submission" date="2017-06" db="EMBL/GenBank/DDBJ databases">
        <title>Complete Genome Sequence of the Soil Carbazole-Degrading Bacterium Nocardioides aromaticivorans IC177.</title>
        <authorList>
            <person name="Vejarano F."/>
            <person name="Suzuki-Minakuchi C."/>
            <person name="Ohtsubo Y."/>
            <person name="Tsuda M."/>
            <person name="Okada K."/>
            <person name="Nojiri H."/>
        </authorList>
    </citation>
    <scope>NUCLEOTIDE SEQUENCE [LARGE SCALE GENOMIC DNA]</scope>
    <source>
        <strain evidence="9 11">IC177</strain>
    </source>
</reference>
<dbReference type="Proteomes" id="UP000662818">
    <property type="component" value="Chromosome"/>
</dbReference>
<protein>
    <submittedName>
        <fullName evidence="8">RNA polymerase sigma-70 factor (Sigma-E family)</fullName>
    </submittedName>
    <submittedName>
        <fullName evidence="9">SigE family RNA polymerase sigma factor</fullName>
    </submittedName>
</protein>
<evidence type="ECO:0000256" key="4">
    <source>
        <dbReference type="ARBA" id="ARBA00023125"/>
    </source>
</evidence>
<dbReference type="PANTHER" id="PTHR43133:SF50">
    <property type="entry name" value="ECF RNA POLYMERASE SIGMA FACTOR SIGM"/>
    <property type="match status" value="1"/>
</dbReference>